<protein>
    <submittedName>
        <fullName evidence="1">Uncharacterized protein</fullName>
    </submittedName>
</protein>
<dbReference type="Pfam" id="PF07927">
    <property type="entry name" value="HicA_toxin"/>
    <property type="match status" value="1"/>
</dbReference>
<dbReference type="AlphaFoldDB" id="A0A8H7DJD1"/>
<dbReference type="PANTHER" id="PTHR40788:SF1">
    <property type="entry name" value="IPA PROTEIN"/>
    <property type="match status" value="1"/>
</dbReference>
<dbReference type="OrthoDB" id="2922289at2759"/>
<dbReference type="Proteomes" id="UP000623467">
    <property type="component" value="Unassembled WGS sequence"/>
</dbReference>
<name>A0A8H7DJD1_9AGAR</name>
<organism evidence="1 2">
    <name type="scientific">Mycena sanguinolenta</name>
    <dbReference type="NCBI Taxonomy" id="230812"/>
    <lineage>
        <taxon>Eukaryota</taxon>
        <taxon>Fungi</taxon>
        <taxon>Dikarya</taxon>
        <taxon>Basidiomycota</taxon>
        <taxon>Agaricomycotina</taxon>
        <taxon>Agaricomycetes</taxon>
        <taxon>Agaricomycetidae</taxon>
        <taxon>Agaricales</taxon>
        <taxon>Marasmiineae</taxon>
        <taxon>Mycenaceae</taxon>
        <taxon>Mycena</taxon>
    </lineage>
</organism>
<dbReference type="InterPro" id="IPR012933">
    <property type="entry name" value="HicA_mRNA_interferase"/>
</dbReference>
<comment type="caution">
    <text evidence="1">The sequence shown here is derived from an EMBL/GenBank/DDBJ whole genome shotgun (WGS) entry which is preliminary data.</text>
</comment>
<evidence type="ECO:0000313" key="1">
    <source>
        <dbReference type="EMBL" id="KAF7376405.1"/>
    </source>
</evidence>
<keyword evidence="2" id="KW-1185">Reference proteome</keyword>
<accession>A0A8H7DJD1</accession>
<proteinExistence type="predicted"/>
<evidence type="ECO:0000313" key="2">
    <source>
        <dbReference type="Proteomes" id="UP000623467"/>
    </source>
</evidence>
<reference evidence="1" key="1">
    <citation type="submission" date="2020-05" db="EMBL/GenBank/DDBJ databases">
        <title>Mycena genomes resolve the evolution of fungal bioluminescence.</title>
        <authorList>
            <person name="Tsai I.J."/>
        </authorList>
    </citation>
    <scope>NUCLEOTIDE SEQUENCE</scope>
    <source>
        <strain evidence="1">160909Yilan</strain>
    </source>
</reference>
<sequence length="174" mass="20411">MLGRLSALFTPPSPRVMSSMRWDTFLELMRTEGFRIEDEPSTSGSVVRFYPPNSDDESIIFHKPHPDPTITPQMLAEFSKKLKRKYEWIDTDFILLSKEMPWHTFVKLMREKGFQYHPADFGSSARFDPPNPKDVSITFHKPHPDPTIHPLLLKDMAKKLRKNYDWIDTSFLQT</sequence>
<gene>
    <name evidence="1" type="ORF">MSAN_00056000</name>
</gene>
<dbReference type="GO" id="GO:0003729">
    <property type="term" value="F:mRNA binding"/>
    <property type="evidence" value="ECO:0007669"/>
    <property type="project" value="InterPro"/>
</dbReference>
<dbReference type="EMBL" id="JACAZH010000001">
    <property type="protein sequence ID" value="KAF7376405.1"/>
    <property type="molecule type" value="Genomic_DNA"/>
</dbReference>
<dbReference type="PANTHER" id="PTHR40788">
    <property type="entry name" value="CLR5 DOMAIN-CONTAINING PROTEIN-RELATED"/>
    <property type="match status" value="1"/>
</dbReference>